<dbReference type="Proteomes" id="UP000002009">
    <property type="component" value="Chromosome 10"/>
</dbReference>
<reference evidence="2 3" key="1">
    <citation type="journal article" date="2009" name="Science">
        <title>Green evolution and dynamic adaptations revealed by genomes of the marine picoeukaryotes Micromonas.</title>
        <authorList>
            <person name="Worden A.Z."/>
            <person name="Lee J.H."/>
            <person name="Mock T."/>
            <person name="Rouze P."/>
            <person name="Simmons M.P."/>
            <person name="Aerts A.L."/>
            <person name="Allen A.E."/>
            <person name="Cuvelier M.L."/>
            <person name="Derelle E."/>
            <person name="Everett M.V."/>
            <person name="Foulon E."/>
            <person name="Grimwood J."/>
            <person name="Gundlach H."/>
            <person name="Henrissat B."/>
            <person name="Napoli C."/>
            <person name="McDonald S.M."/>
            <person name="Parker M.S."/>
            <person name="Rombauts S."/>
            <person name="Salamov A."/>
            <person name="Von Dassow P."/>
            <person name="Badger J.H."/>
            <person name="Coutinho P.M."/>
            <person name="Demir E."/>
            <person name="Dubchak I."/>
            <person name="Gentemann C."/>
            <person name="Eikrem W."/>
            <person name="Gready J.E."/>
            <person name="John U."/>
            <person name="Lanier W."/>
            <person name="Lindquist E.A."/>
            <person name="Lucas S."/>
            <person name="Mayer K.F."/>
            <person name="Moreau H."/>
            <person name="Not F."/>
            <person name="Otillar R."/>
            <person name="Panaud O."/>
            <person name="Pangilinan J."/>
            <person name="Paulsen I."/>
            <person name="Piegu B."/>
            <person name="Poliakov A."/>
            <person name="Robbens S."/>
            <person name="Schmutz J."/>
            <person name="Toulza E."/>
            <person name="Wyss T."/>
            <person name="Zelensky A."/>
            <person name="Zhou K."/>
            <person name="Armbrust E.V."/>
            <person name="Bhattacharya D."/>
            <person name="Goodenough U.W."/>
            <person name="Van de Peer Y."/>
            <person name="Grigoriev I.V."/>
        </authorList>
    </citation>
    <scope>NUCLEOTIDE SEQUENCE [LARGE SCALE GENOMIC DNA]</scope>
    <source>
        <strain evidence="3">RCC299 / NOUM17</strain>
    </source>
</reference>
<dbReference type="KEGG" id="mis:MICPUN_113319"/>
<organism evidence="2 3">
    <name type="scientific">Micromonas commoda (strain RCC299 / NOUM17 / CCMP2709)</name>
    <name type="common">Picoplanktonic green alga</name>
    <dbReference type="NCBI Taxonomy" id="296587"/>
    <lineage>
        <taxon>Eukaryota</taxon>
        <taxon>Viridiplantae</taxon>
        <taxon>Chlorophyta</taxon>
        <taxon>Mamiellophyceae</taxon>
        <taxon>Mamiellales</taxon>
        <taxon>Mamiellaceae</taxon>
        <taxon>Micromonas</taxon>
    </lineage>
</organism>
<dbReference type="GeneID" id="8246977"/>
<feature type="region of interest" description="Disordered" evidence="1">
    <location>
        <begin position="115"/>
        <end position="215"/>
    </location>
</feature>
<sequence>MLFKKNSILDRPIKPPSMRNYESGPDEFEAKLRRDALVKERINTHKDLDGYASRHGWTDPGHLSTTMYDNTHRLHTVITERGVEKVYNADVDTPSGVAKVPAPWDRAENYNPDAPLLEIVPPMSPGAAPNSSPVGSFSPASGTPKRLLHGKQYSVPENDPTDDSTQLRRVPPPSALDGSYNPILHHWNVEPSDPSRLDREAMPAGLRSKHNMYHP</sequence>
<evidence type="ECO:0000313" key="2">
    <source>
        <dbReference type="EMBL" id="ACO69684.1"/>
    </source>
</evidence>
<dbReference type="RefSeq" id="XP_002508426.1">
    <property type="nucleotide sequence ID" value="XM_002508380.1"/>
</dbReference>
<protein>
    <submittedName>
        <fullName evidence="2">Uncharacterized protein</fullName>
    </submittedName>
</protein>
<dbReference type="AlphaFoldDB" id="C1FI98"/>
<dbReference type="OMA" id="CANVDIP"/>
<feature type="region of interest" description="Disordered" evidence="1">
    <location>
        <begin position="1"/>
        <end position="24"/>
    </location>
</feature>
<keyword evidence="3" id="KW-1185">Reference proteome</keyword>
<proteinExistence type="predicted"/>
<dbReference type="EMBL" id="CP001576">
    <property type="protein sequence ID" value="ACO69684.1"/>
    <property type="molecule type" value="Genomic_DNA"/>
</dbReference>
<name>C1FI98_MICCC</name>
<feature type="compositionally biased region" description="Polar residues" evidence="1">
    <location>
        <begin position="129"/>
        <end position="141"/>
    </location>
</feature>
<accession>C1FI98</accession>
<evidence type="ECO:0000256" key="1">
    <source>
        <dbReference type="SAM" id="MobiDB-lite"/>
    </source>
</evidence>
<evidence type="ECO:0000313" key="3">
    <source>
        <dbReference type="Proteomes" id="UP000002009"/>
    </source>
</evidence>
<gene>
    <name evidence="2" type="ORF">MICPUN_113319</name>
</gene>
<dbReference type="InParanoid" id="C1FI98"/>
<dbReference type="OrthoDB" id="10460329at2759"/>